<keyword evidence="5" id="KW-1185">Reference proteome</keyword>
<dbReference type="Gene3D" id="3.90.730.10">
    <property type="entry name" value="Ribonuclease T2-like"/>
    <property type="match status" value="1"/>
</dbReference>
<feature type="chain" id="PRO_5032749320" evidence="3">
    <location>
        <begin position="20"/>
        <end position="210"/>
    </location>
</feature>
<dbReference type="EMBL" id="WMIG01000002">
    <property type="protein sequence ID" value="MTH58920.1"/>
    <property type="molecule type" value="Genomic_DNA"/>
</dbReference>
<dbReference type="Pfam" id="PF00445">
    <property type="entry name" value="Ribonuclease_T2"/>
    <property type="match status" value="1"/>
</dbReference>
<organism evidence="4 5">
    <name type="scientific">Paracoccus litorisediminis</name>
    <dbReference type="NCBI Taxonomy" id="2006130"/>
    <lineage>
        <taxon>Bacteria</taxon>
        <taxon>Pseudomonadati</taxon>
        <taxon>Pseudomonadota</taxon>
        <taxon>Alphaproteobacteria</taxon>
        <taxon>Rhodobacterales</taxon>
        <taxon>Paracoccaceae</taxon>
        <taxon>Paracoccus</taxon>
    </lineage>
</organism>
<keyword evidence="3" id="KW-0732">Signal</keyword>
<evidence type="ECO:0000256" key="2">
    <source>
        <dbReference type="RuleBase" id="RU004328"/>
    </source>
</evidence>
<dbReference type="RefSeq" id="WP_155038856.1">
    <property type="nucleotide sequence ID" value="NZ_JBHGCD010000002.1"/>
</dbReference>
<dbReference type="SUPFAM" id="SSF55895">
    <property type="entry name" value="Ribonuclease Rh-like"/>
    <property type="match status" value="1"/>
</dbReference>
<dbReference type="PROSITE" id="PS00530">
    <property type="entry name" value="RNASE_T2_1"/>
    <property type="match status" value="1"/>
</dbReference>
<comment type="caution">
    <text evidence="4">The sequence shown here is derived from an EMBL/GenBank/DDBJ whole genome shotgun (WGS) entry which is preliminary data.</text>
</comment>
<dbReference type="PANTHER" id="PTHR11240">
    <property type="entry name" value="RIBONUCLEASE T2"/>
    <property type="match status" value="1"/>
</dbReference>
<dbReference type="GO" id="GO:0033897">
    <property type="term" value="F:ribonuclease T2 activity"/>
    <property type="evidence" value="ECO:0007669"/>
    <property type="project" value="InterPro"/>
</dbReference>
<evidence type="ECO:0000313" key="5">
    <source>
        <dbReference type="Proteomes" id="UP000449846"/>
    </source>
</evidence>
<evidence type="ECO:0000256" key="3">
    <source>
        <dbReference type="SAM" id="SignalP"/>
    </source>
</evidence>
<dbReference type="InterPro" id="IPR033130">
    <property type="entry name" value="RNase_T2_His_AS_2"/>
</dbReference>
<dbReference type="PANTHER" id="PTHR11240:SF22">
    <property type="entry name" value="RIBONUCLEASE T2"/>
    <property type="match status" value="1"/>
</dbReference>
<evidence type="ECO:0000313" key="4">
    <source>
        <dbReference type="EMBL" id="MTH58920.1"/>
    </source>
</evidence>
<dbReference type="CDD" id="cd01062">
    <property type="entry name" value="RNase_T2_prok"/>
    <property type="match status" value="1"/>
</dbReference>
<gene>
    <name evidence="4" type="ORF">GL300_06800</name>
</gene>
<proteinExistence type="inferred from homology"/>
<dbReference type="GO" id="GO:0006401">
    <property type="term" value="P:RNA catabolic process"/>
    <property type="evidence" value="ECO:0007669"/>
    <property type="project" value="TreeGrafter"/>
</dbReference>
<dbReference type="InterPro" id="IPR018188">
    <property type="entry name" value="RNase_T2_His_AS_1"/>
</dbReference>
<comment type="similarity">
    <text evidence="1 2">Belongs to the RNase T2 family.</text>
</comment>
<dbReference type="OrthoDB" id="4720638at2"/>
<protein>
    <submittedName>
        <fullName evidence="4">Ribonuclease T</fullName>
    </submittedName>
</protein>
<dbReference type="GO" id="GO:0003723">
    <property type="term" value="F:RNA binding"/>
    <property type="evidence" value="ECO:0007669"/>
    <property type="project" value="InterPro"/>
</dbReference>
<name>A0A844HGJ2_9RHOB</name>
<accession>A0A844HGJ2</accession>
<feature type="signal peptide" evidence="3">
    <location>
        <begin position="1"/>
        <end position="19"/>
    </location>
</feature>
<dbReference type="InterPro" id="IPR036430">
    <property type="entry name" value="RNase_T2-like_sf"/>
</dbReference>
<dbReference type="AlphaFoldDB" id="A0A844HGJ2"/>
<sequence length="210" mass="23449">MRSLATLAVLALMAAPLHAADKAGEFDYYVLSLSWSPSWCDLEGRAENSDQCDAGRKLGFTVHGLWPQYEKGWPADCRTNARDPSRRETRDMADIMGSGGLAWYQWKKHGRCSGLTSRDYFALVRKATARVHLPEVLNRLSRDVTLPSKVIEEAFLETNPGMTRDGITVTCRAKALQEVRICVTKDLEPRSCAPDARRDCQGSFLMPAPE</sequence>
<dbReference type="InterPro" id="IPR039378">
    <property type="entry name" value="RNase_T2_prok"/>
</dbReference>
<dbReference type="InterPro" id="IPR001568">
    <property type="entry name" value="RNase_T2-like"/>
</dbReference>
<dbReference type="PROSITE" id="PS00531">
    <property type="entry name" value="RNASE_T2_2"/>
    <property type="match status" value="1"/>
</dbReference>
<dbReference type="Proteomes" id="UP000449846">
    <property type="component" value="Unassembled WGS sequence"/>
</dbReference>
<evidence type="ECO:0000256" key="1">
    <source>
        <dbReference type="ARBA" id="ARBA00007469"/>
    </source>
</evidence>
<reference evidence="4 5" key="1">
    <citation type="submission" date="2019-11" db="EMBL/GenBank/DDBJ databases">
        <authorList>
            <person name="Dong K."/>
        </authorList>
    </citation>
    <scope>NUCLEOTIDE SEQUENCE [LARGE SCALE GENOMIC DNA]</scope>
    <source>
        <strain evidence="4 5">NBRC 112902</strain>
    </source>
</reference>